<protein>
    <submittedName>
        <fullName evidence="2">Uncharacterized protein</fullName>
    </submittedName>
</protein>
<keyword evidence="1" id="KW-0472">Membrane</keyword>
<dbReference type="Proteomes" id="UP000220639">
    <property type="component" value="Unassembled WGS sequence"/>
</dbReference>
<proteinExistence type="predicted"/>
<organism evidence="2 3">
    <name type="scientific">Klebsiella grimontii</name>
    <dbReference type="NCBI Taxonomy" id="2058152"/>
    <lineage>
        <taxon>Bacteria</taxon>
        <taxon>Pseudomonadati</taxon>
        <taxon>Pseudomonadota</taxon>
        <taxon>Gammaproteobacteria</taxon>
        <taxon>Enterobacterales</taxon>
        <taxon>Enterobacteriaceae</taxon>
        <taxon>Klebsiella/Raoultella group</taxon>
        <taxon>Klebsiella</taxon>
    </lineage>
</organism>
<feature type="transmembrane region" description="Helical" evidence="1">
    <location>
        <begin position="38"/>
        <end position="55"/>
    </location>
</feature>
<keyword evidence="1" id="KW-1133">Transmembrane helix</keyword>
<accession>A0A285B901</accession>
<evidence type="ECO:0000256" key="1">
    <source>
        <dbReference type="SAM" id="Phobius"/>
    </source>
</evidence>
<dbReference type="EMBL" id="FZTC01000029">
    <property type="protein sequence ID" value="SNU37355.1"/>
    <property type="molecule type" value="Genomic_DNA"/>
</dbReference>
<dbReference type="RefSeq" id="WP_042928351.1">
    <property type="nucleotide sequence ID" value="NZ_CABGWT010000016.1"/>
</dbReference>
<evidence type="ECO:0000313" key="2">
    <source>
        <dbReference type="EMBL" id="SNU37355.1"/>
    </source>
</evidence>
<reference evidence="3" key="1">
    <citation type="submission" date="2017-08" db="EMBL/GenBank/DDBJ databases">
        <authorList>
            <person name="Brisse S."/>
        </authorList>
    </citation>
    <scope>NUCLEOTIDE SEQUENCE [LARGE SCALE GENOMIC DNA]</scope>
    <source>
        <strain evidence="3">06D021</strain>
    </source>
</reference>
<feature type="transmembrane region" description="Helical" evidence="1">
    <location>
        <begin position="6"/>
        <end position="26"/>
    </location>
</feature>
<gene>
    <name evidence="2" type="ORF">KOSB73_350052</name>
</gene>
<sequence length="119" mass="13625">MFSQFFVLTSIVVWIMPVMTIAGAIFRKDLLNRKEWTFLVFFSVIAASYVSYSSWQDRNMGLVPIGKEYLSCKLKSRNEPDLTSFSFRTVTLDCGGEEKMAKEELYDAAVKAATKYGYE</sequence>
<dbReference type="AlphaFoldDB" id="A0A285B901"/>
<evidence type="ECO:0000313" key="3">
    <source>
        <dbReference type="Proteomes" id="UP000220639"/>
    </source>
</evidence>
<name>A0A285B901_9ENTR</name>
<keyword evidence="1" id="KW-0812">Transmembrane</keyword>